<gene>
    <name evidence="3" type="ORF">ACHAXA_005137</name>
</gene>
<evidence type="ECO:0000313" key="4">
    <source>
        <dbReference type="Proteomes" id="UP001530377"/>
    </source>
</evidence>
<keyword evidence="2" id="KW-0732">Signal</keyword>
<feature type="region of interest" description="Disordered" evidence="1">
    <location>
        <begin position="101"/>
        <end position="125"/>
    </location>
</feature>
<dbReference type="AlphaFoldDB" id="A0ABD3RXC2"/>
<organism evidence="3 4">
    <name type="scientific">Cyclostephanos tholiformis</name>
    <dbReference type="NCBI Taxonomy" id="382380"/>
    <lineage>
        <taxon>Eukaryota</taxon>
        <taxon>Sar</taxon>
        <taxon>Stramenopiles</taxon>
        <taxon>Ochrophyta</taxon>
        <taxon>Bacillariophyta</taxon>
        <taxon>Coscinodiscophyceae</taxon>
        <taxon>Thalassiosirophycidae</taxon>
        <taxon>Stephanodiscales</taxon>
        <taxon>Stephanodiscaceae</taxon>
        <taxon>Cyclostephanos</taxon>
    </lineage>
</organism>
<proteinExistence type="predicted"/>
<sequence length="786" mass="89110">MSRARSWAYALLAVLGAARLLLHSSPYGDVFAKMKMVVSDVVVGRNYNNIDGAKSSSSSYSYDEFRSYDRNYDKIVFRGAREWYEYWSYASSSSKNDYEMTRSSAEYDDDRETAPDVDASSSPSRHVHDDYVISVVESVTEEALNHVYDMKRRYESVGALPDFYSRGIGWIWDRLGMALTVVVTGDLVIIDEKDKPDVGASETTTLHLHSGPISIFVVDTIGRIECGSGVDDPDWMVVQPPLTMWIRACGSEIFAGIAMPHNLITSNLCAWRYDFHPTYDGVYSIHAKVLTYNGFVDMLANGCTTRDVPSRNDESFDGQVIRTGGTGASDEEQLVALLAMNAEFVRDVASMGNYTHHRGIRGFKFYGIEDACCTACARSRNCKMYSIPGALYFDECELYFDGIEDDVDFLDRDYGSFLGRERNYSYTRQDPLEFPSIRGRRGRGRRKLAISSDELNKVTWPVKMNPLQGFPPRRGANDTPGVEVSYFLGCGWSSLMSFESPCHYPSDDLVFGSGQKVNVVPNPKITADAPEYAVNELRSCLLVDERLDVSNGRWVRYPYPDASFCGSSEYDTNDGQFTIFRFRYFGDKDPICWHRDDLTQIANGCAEPGCKFVVNHRWMTDLKRDSKWFGWWKSYSCDYREMGDADIQRCIDLKNISKIETRGASLKNVVDSYMSQKLQNINMTTNTNNIVILDTLKMPHLLWHKSVNEHRNDLMNDFPNVTANGGGEYYFLSGFTFTSEREPHVQIDRSLQFSKMAYDILTPKGYKMINAFDVTAAFAFDTDGQV</sequence>
<name>A0ABD3RXC2_9STRA</name>
<reference evidence="3 4" key="1">
    <citation type="submission" date="2024-10" db="EMBL/GenBank/DDBJ databases">
        <title>Updated reference genomes for cyclostephanoid diatoms.</title>
        <authorList>
            <person name="Roberts W.R."/>
            <person name="Alverson A.J."/>
        </authorList>
    </citation>
    <scope>NUCLEOTIDE SEQUENCE [LARGE SCALE GENOMIC DNA]</scope>
    <source>
        <strain evidence="3 4">AJA228-03</strain>
    </source>
</reference>
<keyword evidence="4" id="KW-1185">Reference proteome</keyword>
<evidence type="ECO:0000313" key="3">
    <source>
        <dbReference type="EMBL" id="KAL3816859.1"/>
    </source>
</evidence>
<dbReference type="EMBL" id="JALLPB020000129">
    <property type="protein sequence ID" value="KAL3816859.1"/>
    <property type="molecule type" value="Genomic_DNA"/>
</dbReference>
<feature type="chain" id="PRO_5044894743" evidence="2">
    <location>
        <begin position="24"/>
        <end position="786"/>
    </location>
</feature>
<evidence type="ECO:0000256" key="1">
    <source>
        <dbReference type="SAM" id="MobiDB-lite"/>
    </source>
</evidence>
<protein>
    <submittedName>
        <fullName evidence="3">Uncharacterized protein</fullName>
    </submittedName>
</protein>
<evidence type="ECO:0000256" key="2">
    <source>
        <dbReference type="SAM" id="SignalP"/>
    </source>
</evidence>
<accession>A0ABD3RXC2</accession>
<dbReference type="Proteomes" id="UP001530377">
    <property type="component" value="Unassembled WGS sequence"/>
</dbReference>
<comment type="caution">
    <text evidence="3">The sequence shown here is derived from an EMBL/GenBank/DDBJ whole genome shotgun (WGS) entry which is preliminary data.</text>
</comment>
<feature type="signal peptide" evidence="2">
    <location>
        <begin position="1"/>
        <end position="23"/>
    </location>
</feature>